<dbReference type="EMBL" id="BARS01015478">
    <property type="protein sequence ID" value="GAF90919.1"/>
    <property type="molecule type" value="Genomic_DNA"/>
</dbReference>
<organism evidence="2">
    <name type="scientific">marine sediment metagenome</name>
    <dbReference type="NCBI Taxonomy" id="412755"/>
    <lineage>
        <taxon>unclassified sequences</taxon>
        <taxon>metagenomes</taxon>
        <taxon>ecological metagenomes</taxon>
    </lineage>
</organism>
<dbReference type="Gene3D" id="3.40.50.720">
    <property type="entry name" value="NAD(P)-binding Rossmann-like Domain"/>
    <property type="match status" value="1"/>
</dbReference>
<name>X0TCI4_9ZZZZ</name>
<sequence length="222" mass="23451">MKHSRLSSLFKPAFLAVVGASEKPGPGLQVIENLQALRFEGEIIPVNPKYEKVLELKCFPALTAVKEAGLPVDMVAILLGRNNVLPVMEEAAAIGAKAAWAFAAGFGETGAGGKAIENELRNLCMKSNMLFLGPNCVGYLNPNDKTGAYSAPVPKEIKGGNIGMVTQSGYLGLAVANNSRGLGFGLICTTGNEVGVDATDCIDYMLDDEGIDVVLAFIEQFR</sequence>
<dbReference type="Pfam" id="PF13380">
    <property type="entry name" value="CoA_binding_2"/>
    <property type="match status" value="1"/>
</dbReference>
<dbReference type="InterPro" id="IPR003781">
    <property type="entry name" value="CoA-bd"/>
</dbReference>
<protein>
    <recommendedName>
        <fullName evidence="1">CoA-binding domain-containing protein</fullName>
    </recommendedName>
</protein>
<dbReference type="SUPFAM" id="SSF51735">
    <property type="entry name" value="NAD(P)-binding Rossmann-fold domains"/>
    <property type="match status" value="1"/>
</dbReference>
<accession>X0TCI4</accession>
<dbReference type="AlphaFoldDB" id="X0TCI4"/>
<dbReference type="InterPro" id="IPR032875">
    <property type="entry name" value="Succ_CoA_lig_flav_dom"/>
</dbReference>
<comment type="caution">
    <text evidence="2">The sequence shown here is derived from an EMBL/GenBank/DDBJ whole genome shotgun (WGS) entry which is preliminary data.</text>
</comment>
<feature type="non-terminal residue" evidence="2">
    <location>
        <position position="222"/>
    </location>
</feature>
<evidence type="ECO:0000313" key="2">
    <source>
        <dbReference type="EMBL" id="GAF90919.1"/>
    </source>
</evidence>
<proteinExistence type="predicted"/>
<evidence type="ECO:0000259" key="1">
    <source>
        <dbReference type="SMART" id="SM00881"/>
    </source>
</evidence>
<dbReference type="InterPro" id="IPR036291">
    <property type="entry name" value="NAD(P)-bd_dom_sf"/>
</dbReference>
<dbReference type="PANTHER" id="PTHR42793">
    <property type="entry name" value="COA BINDING DOMAIN CONTAINING PROTEIN"/>
    <property type="match status" value="1"/>
</dbReference>
<dbReference type="SMART" id="SM00881">
    <property type="entry name" value="CoA_binding"/>
    <property type="match status" value="1"/>
</dbReference>
<feature type="domain" description="CoA-binding" evidence="1">
    <location>
        <begin position="9"/>
        <end position="106"/>
    </location>
</feature>
<dbReference type="InterPro" id="IPR016102">
    <property type="entry name" value="Succinyl-CoA_synth-like"/>
</dbReference>
<dbReference type="SUPFAM" id="SSF52210">
    <property type="entry name" value="Succinyl-CoA synthetase domains"/>
    <property type="match status" value="1"/>
</dbReference>
<dbReference type="Gene3D" id="3.40.50.261">
    <property type="entry name" value="Succinyl-CoA synthetase domains"/>
    <property type="match status" value="1"/>
</dbReference>
<dbReference type="PANTHER" id="PTHR42793:SF1">
    <property type="entry name" value="PEPTIDYL-LYSINE N-ACETYLTRANSFERASE PATZ"/>
    <property type="match status" value="1"/>
</dbReference>
<gene>
    <name evidence="2" type="ORF">S01H1_25607</name>
</gene>
<reference evidence="2" key="1">
    <citation type="journal article" date="2014" name="Front. Microbiol.">
        <title>High frequency of phylogenetically diverse reductive dehalogenase-homologous genes in deep subseafloor sedimentary metagenomes.</title>
        <authorList>
            <person name="Kawai M."/>
            <person name="Futagami T."/>
            <person name="Toyoda A."/>
            <person name="Takaki Y."/>
            <person name="Nishi S."/>
            <person name="Hori S."/>
            <person name="Arai W."/>
            <person name="Tsubouchi T."/>
            <person name="Morono Y."/>
            <person name="Uchiyama I."/>
            <person name="Ito T."/>
            <person name="Fujiyama A."/>
            <person name="Inagaki F."/>
            <person name="Takami H."/>
        </authorList>
    </citation>
    <scope>NUCLEOTIDE SEQUENCE</scope>
    <source>
        <strain evidence="2">Expedition CK06-06</strain>
    </source>
</reference>
<dbReference type="Pfam" id="PF13607">
    <property type="entry name" value="Succ_CoA_lig"/>
    <property type="match status" value="1"/>
</dbReference>